<proteinExistence type="inferred from homology"/>
<keyword evidence="4 9" id="KW-0812">Transmembrane</keyword>
<evidence type="ECO:0000256" key="7">
    <source>
        <dbReference type="ARBA" id="ARBA00049119"/>
    </source>
</evidence>
<keyword evidence="6 9" id="KW-0472">Membrane</keyword>
<feature type="transmembrane region" description="Helical" evidence="9">
    <location>
        <begin position="462"/>
        <end position="480"/>
    </location>
</feature>
<evidence type="ECO:0000313" key="12">
    <source>
        <dbReference type="Proteomes" id="UP000279259"/>
    </source>
</evidence>
<dbReference type="InterPro" id="IPR036259">
    <property type="entry name" value="MFS_trans_sf"/>
</dbReference>
<feature type="transmembrane region" description="Helical" evidence="9">
    <location>
        <begin position="486"/>
        <end position="507"/>
    </location>
</feature>
<dbReference type="OrthoDB" id="6612291at2759"/>
<evidence type="ECO:0000256" key="5">
    <source>
        <dbReference type="ARBA" id="ARBA00022989"/>
    </source>
</evidence>
<feature type="transmembrane region" description="Helical" evidence="9">
    <location>
        <begin position="324"/>
        <end position="345"/>
    </location>
</feature>
<dbReference type="InterPro" id="IPR050360">
    <property type="entry name" value="MFS_Sugar_Transporters"/>
</dbReference>
<dbReference type="Gene3D" id="1.20.1250.20">
    <property type="entry name" value="MFS general substrate transporter like domains"/>
    <property type="match status" value="1"/>
</dbReference>
<dbReference type="FunFam" id="1.20.1250.20:FF:000149">
    <property type="entry name" value="MFS transporter, SP family, general alpha glucoside:H+ symporter"/>
    <property type="match status" value="1"/>
</dbReference>
<feature type="transmembrane region" description="Helical" evidence="9">
    <location>
        <begin position="365"/>
        <end position="383"/>
    </location>
</feature>
<dbReference type="SUPFAM" id="SSF103473">
    <property type="entry name" value="MFS general substrate transporter"/>
    <property type="match status" value="1"/>
</dbReference>
<reference evidence="11 12" key="1">
    <citation type="submission" date="2018-11" db="EMBL/GenBank/DDBJ databases">
        <title>Genome sequence of Saitozyma podzolica DSM 27192.</title>
        <authorList>
            <person name="Aliyu H."/>
            <person name="Gorte O."/>
            <person name="Ochsenreither K."/>
        </authorList>
    </citation>
    <scope>NUCLEOTIDE SEQUENCE [LARGE SCALE GENOMIC DNA]</scope>
    <source>
        <strain evidence="11 12">DSM 27192</strain>
    </source>
</reference>
<evidence type="ECO:0000256" key="1">
    <source>
        <dbReference type="ARBA" id="ARBA00004141"/>
    </source>
</evidence>
<evidence type="ECO:0000256" key="4">
    <source>
        <dbReference type="ARBA" id="ARBA00022692"/>
    </source>
</evidence>
<comment type="similarity">
    <text evidence="2 8">Belongs to the major facilitator superfamily. Sugar transporter (TC 2.A.1.1) family.</text>
</comment>
<protein>
    <recommendedName>
        <fullName evidence="10">Major facilitator superfamily (MFS) profile domain-containing protein</fullName>
    </recommendedName>
</protein>
<keyword evidence="5 9" id="KW-1133">Transmembrane helix</keyword>
<feature type="transmembrane region" description="Helical" evidence="9">
    <location>
        <begin position="202"/>
        <end position="221"/>
    </location>
</feature>
<organism evidence="11 12">
    <name type="scientific">Saitozyma podzolica</name>
    <dbReference type="NCBI Taxonomy" id="1890683"/>
    <lineage>
        <taxon>Eukaryota</taxon>
        <taxon>Fungi</taxon>
        <taxon>Dikarya</taxon>
        <taxon>Basidiomycota</taxon>
        <taxon>Agaricomycotina</taxon>
        <taxon>Tremellomycetes</taxon>
        <taxon>Tremellales</taxon>
        <taxon>Trimorphomycetaceae</taxon>
        <taxon>Saitozyma</taxon>
    </lineage>
</organism>
<comment type="catalytic activity">
    <reaction evidence="7">
        <text>myo-inositol(out) + H(+)(out) = myo-inositol(in) + H(+)(in)</text>
        <dbReference type="Rhea" id="RHEA:60364"/>
        <dbReference type="ChEBI" id="CHEBI:15378"/>
        <dbReference type="ChEBI" id="CHEBI:17268"/>
    </reaction>
</comment>
<feature type="transmembrane region" description="Helical" evidence="9">
    <location>
        <begin position="420"/>
        <end position="441"/>
    </location>
</feature>
<name>A0A427YH04_9TREE</name>
<dbReference type="PANTHER" id="PTHR48022">
    <property type="entry name" value="PLASTIDIC GLUCOSE TRANSPORTER 4"/>
    <property type="match status" value="1"/>
</dbReference>
<dbReference type="PANTHER" id="PTHR48022:SF56">
    <property type="entry name" value="MAJOR FACILITATOR SUPERFAMILY (MFS) PROFILE DOMAIN-CONTAINING PROTEIN-RELATED"/>
    <property type="match status" value="1"/>
</dbReference>
<dbReference type="PROSITE" id="PS00217">
    <property type="entry name" value="SUGAR_TRANSPORT_2"/>
    <property type="match status" value="1"/>
</dbReference>
<dbReference type="InterPro" id="IPR005829">
    <property type="entry name" value="Sugar_transporter_CS"/>
</dbReference>
<dbReference type="NCBIfam" id="TIGR00879">
    <property type="entry name" value="SP"/>
    <property type="match status" value="1"/>
</dbReference>
<dbReference type="Proteomes" id="UP000279259">
    <property type="component" value="Unassembled WGS sequence"/>
</dbReference>
<evidence type="ECO:0000256" key="8">
    <source>
        <dbReference type="RuleBase" id="RU003346"/>
    </source>
</evidence>
<dbReference type="AlphaFoldDB" id="A0A427YH04"/>
<sequence>MAVFPIELLDEPSNAGKNDASGMLGEDDGAQTKAEASMFSNAAAATDRELKMTLKQGVKLYPKAIAYSMAIGMLTAMEGYDLSLVSNFYAFEPFNKKYGVQLADGTYNIPASWQSALSNGSQCGQVIGLIINGFVAERFGYRKTILVCLIWLAAVTTIFFCAPNIQTLLVGEILAGLPWGVFQSIAVSYAAEVCPVALRGYLTAWVNTCWGIGQLIGIGVIQSMLDRTDQRAYRIPYGLMWMWYPPLIVAIALAPESPWWLVRRGRLADAKKSLLRLTSRNDPTFDVDQTIDMMRHTTELEKDITTCASYLDCFKGVNLRRNELVCMIWATQNLSGFTFSTYSTYFFQQAGLTGRAPYDFSMGEFGLNTIGTFIAWGLMAIGFGRRTLYVGGLAGEFVALLCMGFMGLVQKSNQHASGLATGSLMLIWSAMYMVTVAPLAYPLVAEISTRRLQIKTVALGRAAYNVVAICANVLTPYMVNPTAWNWGNYAGFFWAGICFLCFVYHFFRLPEPTGKSFAEIDILFERKTPARKFKKAHVNAFDVALHHQVAEDKPESQHVENA</sequence>
<feature type="transmembrane region" description="Helical" evidence="9">
    <location>
        <begin position="168"/>
        <end position="190"/>
    </location>
</feature>
<dbReference type="GO" id="GO:0016020">
    <property type="term" value="C:membrane"/>
    <property type="evidence" value="ECO:0007669"/>
    <property type="project" value="UniProtKB-SubCell"/>
</dbReference>
<keyword evidence="3 8" id="KW-0813">Transport</keyword>
<dbReference type="Pfam" id="PF00083">
    <property type="entry name" value="Sugar_tr"/>
    <property type="match status" value="1"/>
</dbReference>
<dbReference type="PROSITE" id="PS50850">
    <property type="entry name" value="MFS"/>
    <property type="match status" value="1"/>
</dbReference>
<feature type="transmembrane region" description="Helical" evidence="9">
    <location>
        <begin position="241"/>
        <end position="262"/>
    </location>
</feature>
<dbReference type="EMBL" id="RSCD01000011">
    <property type="protein sequence ID" value="RSH90303.1"/>
    <property type="molecule type" value="Genomic_DNA"/>
</dbReference>
<evidence type="ECO:0000256" key="6">
    <source>
        <dbReference type="ARBA" id="ARBA00023136"/>
    </source>
</evidence>
<evidence type="ECO:0000256" key="9">
    <source>
        <dbReference type="SAM" id="Phobius"/>
    </source>
</evidence>
<accession>A0A427YH04</accession>
<feature type="transmembrane region" description="Helical" evidence="9">
    <location>
        <begin position="388"/>
        <end position="408"/>
    </location>
</feature>
<dbReference type="InterPro" id="IPR005828">
    <property type="entry name" value="MFS_sugar_transport-like"/>
</dbReference>
<comment type="subcellular location">
    <subcellularLocation>
        <location evidence="1">Membrane</location>
        <topology evidence="1">Multi-pass membrane protein</topology>
    </subcellularLocation>
</comment>
<dbReference type="InterPro" id="IPR020846">
    <property type="entry name" value="MFS_dom"/>
</dbReference>
<feature type="domain" description="Major facilitator superfamily (MFS) profile" evidence="10">
    <location>
        <begin position="67"/>
        <end position="513"/>
    </location>
</feature>
<dbReference type="GO" id="GO:0005351">
    <property type="term" value="F:carbohydrate:proton symporter activity"/>
    <property type="evidence" value="ECO:0007669"/>
    <property type="project" value="TreeGrafter"/>
</dbReference>
<feature type="transmembrane region" description="Helical" evidence="9">
    <location>
        <begin position="144"/>
        <end position="162"/>
    </location>
</feature>
<evidence type="ECO:0000256" key="2">
    <source>
        <dbReference type="ARBA" id="ARBA00010992"/>
    </source>
</evidence>
<keyword evidence="12" id="KW-1185">Reference proteome</keyword>
<evidence type="ECO:0000313" key="11">
    <source>
        <dbReference type="EMBL" id="RSH90303.1"/>
    </source>
</evidence>
<evidence type="ECO:0000256" key="3">
    <source>
        <dbReference type="ARBA" id="ARBA00022448"/>
    </source>
</evidence>
<dbReference type="InterPro" id="IPR003663">
    <property type="entry name" value="Sugar/inositol_transpt"/>
</dbReference>
<comment type="caution">
    <text evidence="11">The sequence shown here is derived from an EMBL/GenBank/DDBJ whole genome shotgun (WGS) entry which is preliminary data.</text>
</comment>
<gene>
    <name evidence="11" type="ORF">EHS25_001637</name>
</gene>
<evidence type="ECO:0000259" key="10">
    <source>
        <dbReference type="PROSITE" id="PS50850"/>
    </source>
</evidence>